<dbReference type="PANTHER" id="PTHR36848:SF2">
    <property type="entry name" value="SECRETED PROTEIN"/>
    <property type="match status" value="1"/>
</dbReference>
<evidence type="ECO:0000313" key="2">
    <source>
        <dbReference type="EMBL" id="TDE45897.1"/>
    </source>
</evidence>
<dbReference type="InterPro" id="IPR053161">
    <property type="entry name" value="Ulvan_degrading_GH"/>
</dbReference>
<keyword evidence="1" id="KW-0732">Signal</keyword>
<comment type="caution">
    <text evidence="2">The sequence shown here is derived from an EMBL/GenBank/DDBJ whole genome shotgun (WGS) entry which is preliminary data.</text>
</comment>
<dbReference type="Pfam" id="PF17132">
    <property type="entry name" value="Glyco_hydro_106"/>
    <property type="match status" value="1"/>
</dbReference>
<dbReference type="EMBL" id="SMLG01000002">
    <property type="protein sequence ID" value="TDE45897.1"/>
    <property type="molecule type" value="Genomic_DNA"/>
</dbReference>
<feature type="chain" id="PRO_5020781161" evidence="1">
    <location>
        <begin position="28"/>
        <end position="954"/>
    </location>
</feature>
<gene>
    <name evidence="2" type="ORF">E0I26_04210</name>
</gene>
<dbReference type="Proteomes" id="UP000294814">
    <property type="component" value="Unassembled WGS sequence"/>
</dbReference>
<dbReference type="OrthoDB" id="9761519at2"/>
<dbReference type="NCBIfam" id="NF045579">
    <property type="entry name" value="rhamnoside_JR"/>
    <property type="match status" value="1"/>
</dbReference>
<dbReference type="Gene3D" id="2.60.120.260">
    <property type="entry name" value="Galactose-binding domain-like"/>
    <property type="match status" value="1"/>
</dbReference>
<evidence type="ECO:0000256" key="1">
    <source>
        <dbReference type="SAM" id="SignalP"/>
    </source>
</evidence>
<reference evidence="2 3" key="1">
    <citation type="submission" date="2019-03" db="EMBL/GenBank/DDBJ databases">
        <title>Novel species of Flavobacterium.</title>
        <authorList>
            <person name="Liu Q."/>
            <person name="Xin Y.-H."/>
        </authorList>
    </citation>
    <scope>NUCLEOTIDE SEQUENCE [LARGE SCALE GENOMIC DNA]</scope>
    <source>
        <strain evidence="2 3">LB3P52</strain>
    </source>
</reference>
<dbReference type="AlphaFoldDB" id="A0A4R5FBR1"/>
<feature type="signal peptide" evidence="1">
    <location>
        <begin position="1"/>
        <end position="27"/>
    </location>
</feature>
<keyword evidence="2" id="KW-0378">Hydrolase</keyword>
<proteinExistence type="predicted"/>
<dbReference type="SUPFAM" id="SSF49785">
    <property type="entry name" value="Galactose-binding domain-like"/>
    <property type="match status" value="1"/>
</dbReference>
<name>A0A4R5FBR1_9FLAO</name>
<dbReference type="InterPro" id="IPR008979">
    <property type="entry name" value="Galactose-bd-like_sf"/>
</dbReference>
<evidence type="ECO:0000313" key="3">
    <source>
        <dbReference type="Proteomes" id="UP000294814"/>
    </source>
</evidence>
<keyword evidence="3" id="KW-1185">Reference proteome</keyword>
<dbReference type="RefSeq" id="WP_131915250.1">
    <property type="nucleotide sequence ID" value="NZ_SMLG01000002.1"/>
</dbReference>
<organism evidence="2 3">
    <name type="scientific">Flavobacterium rhamnosiphilum</name>
    <dbReference type="NCBI Taxonomy" id="2541724"/>
    <lineage>
        <taxon>Bacteria</taxon>
        <taxon>Pseudomonadati</taxon>
        <taxon>Bacteroidota</taxon>
        <taxon>Flavobacteriia</taxon>
        <taxon>Flavobacteriales</taxon>
        <taxon>Flavobacteriaceae</taxon>
        <taxon>Flavobacterium</taxon>
    </lineage>
</organism>
<dbReference type="GO" id="GO:0016787">
    <property type="term" value="F:hydrolase activity"/>
    <property type="evidence" value="ECO:0007669"/>
    <property type="project" value="UniProtKB-KW"/>
</dbReference>
<accession>A0A4R5FBR1</accession>
<protein>
    <submittedName>
        <fullName evidence="2">Glycoside hydrolase family 2</fullName>
    </submittedName>
</protein>
<sequence>MKRRSFLKGGSLAATGLLINYSLPSFANPLNLADFSVENDLYKLFKNPELNYRPYVRWWWNGNKVDKAELIRELKILKAAGIGGVEINPISFPDRTNDMNIDSLQWLGNEWIDALKSTLIEAKKMGMTCDLLVGSGFPCGAEFLEGEERSQIVVLGVKKMEGPLVDEISTFTFLKEADPAVTNAYSGRKMELLSVKLVPDPLTKMDEVIDLSDQIKNGIININIPRGKFAVYSLVKIEGFMKVIQGTPGGGGPVLNHFDKKAVKRFLDKMTDTIQDKIGPLSPYVRSFFIDSLETEGANWTSDMMSEFKARRGYDIYPYLPFVLFKIGGMGNTANPKYPADMSPEMVEMTNRMRYDFELTKAELHHERFVHTFAEWCKENKIKSRAQAYGRGYFPLEGSFEIDIPECETWLKYGIGEEVSEAQFASYPWHHGQGNTMINKYLSSGAHLKGKKLISSEELTNTAMVFNESLEIFKIAGDQSTLSGVTHPIFHGFNYSPPNAAFPGWITYGGYLNEKNTMWPYFKNYTDYRARISALLQQATMFAEIAVLPPTTDLWSIYGAQNEPFPTVVHPAYQMLVWEAIHQNGSSCDYVSEQVIQDSGTEKGFMTYGERKYHTLFLIEVESIGVATAKKIADFVANGGRVFCIEKYPDKSSGWLDFEKRNLEVKEVISKLKKQENQFVLLKKPESNFIDWYKQIQEQYNIPLYVKIKEPNHFIKQIRYQTKDTEILFFSNSSSIQSYDYEVSISSSIFSGKQAWIWDPISGERYKIDISNGSLALKFGPADSKLLIFDKDNDGRVFKPMLIGNSKELNFSENWSVELQHINGTTKNTQFSTLSDLKDIPDYTNFSGTVIYKKKIEISNANLLNHLNIGKVYGISEVSVNGKNVGTQWYGNRIFPINKFLVKGSNTIEIKVITTMGNYMKTLTDNPVAQYWTNEKRKNQPLQSMGLCGPVKIY</sequence>
<dbReference type="PANTHER" id="PTHR36848">
    <property type="entry name" value="DNA-BINDING PROTEIN (PUTATIVE SECRETED PROTEIN)-RELATED"/>
    <property type="match status" value="1"/>
</dbReference>